<evidence type="ECO:0000256" key="1">
    <source>
        <dbReference type="SAM" id="Phobius"/>
    </source>
</evidence>
<evidence type="ECO:0000313" key="3">
    <source>
        <dbReference type="Proteomes" id="UP000032027"/>
    </source>
</evidence>
<dbReference type="STRING" id="1582439.NPIRD3C_1845"/>
<keyword evidence="1" id="KW-0472">Membrane</keyword>
<feature type="transmembrane region" description="Helical" evidence="1">
    <location>
        <begin position="77"/>
        <end position="97"/>
    </location>
</feature>
<gene>
    <name evidence="2" type="ORF">NPIRD3C_1845</name>
</gene>
<protein>
    <submittedName>
        <fullName evidence="2">Uncharacterized protein</fullName>
    </submittedName>
</protein>
<dbReference type="GeneID" id="43685806"/>
<keyword evidence="1" id="KW-0812">Transmembrane</keyword>
<accession>A0A0C5C159</accession>
<feature type="transmembrane region" description="Helical" evidence="1">
    <location>
        <begin position="47"/>
        <end position="65"/>
    </location>
</feature>
<keyword evidence="1" id="KW-1133">Transmembrane helix</keyword>
<organism evidence="2 3">
    <name type="scientific">Nitrosopumilus piranensis</name>
    <dbReference type="NCBI Taxonomy" id="1582439"/>
    <lineage>
        <taxon>Archaea</taxon>
        <taxon>Nitrososphaerota</taxon>
        <taxon>Nitrososphaeria</taxon>
        <taxon>Nitrosopumilales</taxon>
        <taxon>Nitrosopumilaceae</taxon>
        <taxon>Nitrosopumilus</taxon>
    </lineage>
</organism>
<dbReference type="EMBL" id="CP010868">
    <property type="protein sequence ID" value="AJM93055.1"/>
    <property type="molecule type" value="Genomic_DNA"/>
</dbReference>
<reference evidence="3" key="1">
    <citation type="submission" date="2015-02" db="EMBL/GenBank/DDBJ databases">
        <title>Characterization of two novel Thaumarchaeota isolated from the Northern Adriatic Sea.</title>
        <authorList>
            <person name="Bayer B."/>
            <person name="Vojvoda J."/>
            <person name="Offre P."/>
            <person name="Srivastava A."/>
            <person name="Elisabeth N."/>
            <person name="Garcia J.A.L."/>
            <person name="Schleper C."/>
            <person name="Herndl G.J."/>
        </authorList>
    </citation>
    <scope>NUCLEOTIDE SEQUENCE [LARGE SCALE GENOMIC DNA]</scope>
    <source>
        <strain evidence="3">D3C</strain>
    </source>
</reference>
<dbReference type="HOGENOM" id="CLU_2313657_0_0_2"/>
<proteinExistence type="predicted"/>
<reference evidence="2 3" key="2">
    <citation type="journal article" date="2016" name="ISME J.">
        <title>Physiological and genomic characterization of two novel marine thaumarchaeal strains indicates niche differentiation.</title>
        <authorList>
            <person name="Bayer B."/>
            <person name="Vojvoda J."/>
            <person name="Offre P."/>
            <person name="Alves R.J."/>
            <person name="Elisabeth N.H."/>
            <person name="Garcia J.A."/>
            <person name="Volland J.M."/>
            <person name="Srivastava A."/>
            <person name="Schleper C."/>
            <person name="Herndl G.J."/>
        </authorList>
    </citation>
    <scope>NUCLEOTIDE SEQUENCE [LARGE SCALE GENOMIC DNA]</scope>
    <source>
        <strain evidence="2 3">D3C</strain>
    </source>
</reference>
<keyword evidence="3" id="KW-1185">Reference proteome</keyword>
<reference evidence="2 3" key="3">
    <citation type="journal article" date="2019" name="Int. J. Syst. Evol. Microbiol.">
        <title>Nitrosopumilus adriaticus sp. nov. and Nitrosopumilus piranensis sp. nov., two ammonia-oxidizing archaea from the Adriatic Sea and members of the class Nitrososphaeria.</title>
        <authorList>
            <person name="Bayer B."/>
            <person name="Vojvoda J."/>
            <person name="Reinthaler T."/>
            <person name="Reyes C."/>
            <person name="Pinto M."/>
            <person name="Herndl G.J."/>
        </authorList>
    </citation>
    <scope>NUCLEOTIDE SEQUENCE [LARGE SCALE GENOMIC DNA]</scope>
    <source>
        <strain evidence="2 3">D3C</strain>
    </source>
</reference>
<dbReference type="KEGG" id="nid:NPIRD3C_1845"/>
<sequence length="99" mass="11129">MKINVLFLINLGLVVFFSIGAAYFTLLPMVMLDASPDRVVSAATQNFPMIGLWLIYFANIVFLPLNLKRQTKKLKIVYVAFLLGITVFVVIILSPPIRL</sequence>
<dbReference type="OrthoDB" id="382495at2157"/>
<dbReference type="Proteomes" id="UP000032027">
    <property type="component" value="Chromosome"/>
</dbReference>
<dbReference type="AlphaFoldDB" id="A0A0C5C159"/>
<evidence type="ECO:0000313" key="2">
    <source>
        <dbReference type="EMBL" id="AJM93055.1"/>
    </source>
</evidence>
<feature type="transmembrane region" description="Helical" evidence="1">
    <location>
        <begin position="7"/>
        <end position="27"/>
    </location>
</feature>
<dbReference type="RefSeq" id="WP_160272913.1">
    <property type="nucleotide sequence ID" value="NZ_CP010868.1"/>
</dbReference>
<dbReference type="PATRIC" id="fig|1582439.9.peg.1900"/>
<name>A0A0C5C159_9ARCH</name>